<accession>A0ABW3K601</accession>
<name>A0ABW3K601_9BACT</name>
<keyword evidence="2" id="KW-1185">Reference proteome</keyword>
<sequence length="324" mass="36943">MVRIDYRDQVVWNEHRSGWKYALESLHEIHSEDGAIFNGSIDASFGYAADRFIEAGTLPYTSPWIGFIHGTIAICPWATDDVKPIDAIFSSKIFEESAGNCRGIFTLSRYVAEYVSEKVNRFNIPVGSVKHPTEFPLRVFSYQEFLDTRRILHAGTWMRRITSFFDLDVSGLDKMLLLNSYTLRYIQQELQYVGKSPSEVRNVQVVNHVSNSMYDDLLCSSIVFNDLYDSNANNVVIECIARNTPILVNKIPAVTEYLGDDYPFYYSSLEEANSKAQDDKLVAQTSEYLRTFPSRNDLQTETFVRSLKESAIVRLARNGSSIPI</sequence>
<dbReference type="EMBL" id="JBHTKA010000007">
    <property type="protein sequence ID" value="MFD1001680.1"/>
    <property type="molecule type" value="Genomic_DNA"/>
</dbReference>
<dbReference type="RefSeq" id="WP_377581836.1">
    <property type="nucleotide sequence ID" value="NZ_JBHTKA010000007.1"/>
</dbReference>
<protein>
    <recommendedName>
        <fullName evidence="3">Glycosyltransferase</fullName>
    </recommendedName>
</protein>
<comment type="caution">
    <text evidence="1">The sequence shown here is derived from an EMBL/GenBank/DDBJ whole genome shotgun (WGS) entry which is preliminary data.</text>
</comment>
<dbReference type="Proteomes" id="UP001597112">
    <property type="component" value="Unassembled WGS sequence"/>
</dbReference>
<evidence type="ECO:0000313" key="2">
    <source>
        <dbReference type="Proteomes" id="UP001597112"/>
    </source>
</evidence>
<gene>
    <name evidence="1" type="ORF">ACFQ21_20280</name>
</gene>
<evidence type="ECO:0000313" key="1">
    <source>
        <dbReference type="EMBL" id="MFD1001680.1"/>
    </source>
</evidence>
<reference evidence="2" key="1">
    <citation type="journal article" date="2019" name="Int. J. Syst. Evol. Microbiol.">
        <title>The Global Catalogue of Microorganisms (GCM) 10K type strain sequencing project: providing services to taxonomists for standard genome sequencing and annotation.</title>
        <authorList>
            <consortium name="The Broad Institute Genomics Platform"/>
            <consortium name="The Broad Institute Genome Sequencing Center for Infectious Disease"/>
            <person name="Wu L."/>
            <person name="Ma J."/>
        </authorList>
    </citation>
    <scope>NUCLEOTIDE SEQUENCE [LARGE SCALE GENOMIC DNA]</scope>
    <source>
        <strain evidence="2">CCUG 58938</strain>
    </source>
</reference>
<proteinExistence type="predicted"/>
<organism evidence="1 2">
    <name type="scientific">Ohtaekwangia kribbensis</name>
    <dbReference type="NCBI Taxonomy" id="688913"/>
    <lineage>
        <taxon>Bacteria</taxon>
        <taxon>Pseudomonadati</taxon>
        <taxon>Bacteroidota</taxon>
        <taxon>Cytophagia</taxon>
        <taxon>Cytophagales</taxon>
        <taxon>Fulvivirgaceae</taxon>
        <taxon>Ohtaekwangia</taxon>
    </lineage>
</organism>
<evidence type="ECO:0008006" key="3">
    <source>
        <dbReference type="Google" id="ProtNLM"/>
    </source>
</evidence>